<dbReference type="Proteomes" id="UP000220032">
    <property type="component" value="Unassembled WGS sequence"/>
</dbReference>
<evidence type="ECO:0000313" key="2">
    <source>
        <dbReference type="EMBL" id="PFE13964.1"/>
    </source>
</evidence>
<keyword evidence="1" id="KW-0812">Transmembrane</keyword>
<evidence type="ECO:0000313" key="3">
    <source>
        <dbReference type="Proteomes" id="UP000220032"/>
    </source>
</evidence>
<accession>A0A2A8ZY16</accession>
<dbReference type="EMBL" id="NTRR01000025">
    <property type="protein sequence ID" value="PFE13964.1"/>
    <property type="molecule type" value="Genomic_DNA"/>
</dbReference>
<keyword evidence="1" id="KW-0472">Membrane</keyword>
<keyword evidence="1" id="KW-1133">Transmembrane helix</keyword>
<evidence type="ECO:0000256" key="1">
    <source>
        <dbReference type="SAM" id="Phobius"/>
    </source>
</evidence>
<organism evidence="2 3">
    <name type="scientific">Bacillus cereus</name>
    <dbReference type="NCBI Taxonomy" id="1396"/>
    <lineage>
        <taxon>Bacteria</taxon>
        <taxon>Bacillati</taxon>
        <taxon>Bacillota</taxon>
        <taxon>Bacilli</taxon>
        <taxon>Bacillales</taxon>
        <taxon>Bacillaceae</taxon>
        <taxon>Bacillus</taxon>
        <taxon>Bacillus cereus group</taxon>
    </lineage>
</organism>
<dbReference type="AlphaFoldDB" id="A0A2A8ZY16"/>
<dbReference type="Gene3D" id="2.40.50.120">
    <property type="match status" value="1"/>
</dbReference>
<dbReference type="SUPFAM" id="SSF50242">
    <property type="entry name" value="TIMP-like"/>
    <property type="match status" value="1"/>
</dbReference>
<dbReference type="CDD" id="cd03577">
    <property type="entry name" value="NTR_TIMP_like"/>
    <property type="match status" value="1"/>
</dbReference>
<proteinExistence type="predicted"/>
<gene>
    <name evidence="2" type="ORF">CN307_17155</name>
</gene>
<protein>
    <submittedName>
        <fullName evidence="2">Cobalamin biosynthesis protein CbiN</fullName>
    </submittedName>
</protein>
<feature type="transmembrane region" description="Helical" evidence="1">
    <location>
        <begin position="7"/>
        <end position="24"/>
    </location>
</feature>
<feature type="transmembrane region" description="Helical" evidence="1">
    <location>
        <begin position="158"/>
        <end position="179"/>
    </location>
</feature>
<sequence>MRFLKRIVYVLSLVLICSFTYFILPEKSYACECMKASPEERLQKTDVVFEGKVLEVQKKDGKMEILFEVKRIWKGTSSSQIIIYTSFSSCTFPFGEGGEYLVFAFNRGEGKLETSMCSGTKRLDEAGADKVALSQIAKESVPTKKVNLKDDMVSGFSWWQVVTLSIGLLLIVALVIFIVRRTRKK</sequence>
<reference evidence="2 3" key="1">
    <citation type="submission" date="2017-09" db="EMBL/GenBank/DDBJ databases">
        <title>Large-scale bioinformatics analysis of Bacillus genomes uncovers conserved roles of natural products in bacterial physiology.</title>
        <authorList>
            <consortium name="Agbiome Team Llc"/>
            <person name="Bleich R.M."/>
            <person name="Grubbs K.J."/>
            <person name="Santa Maria K.C."/>
            <person name="Allen S.E."/>
            <person name="Farag S."/>
            <person name="Shank E.A."/>
            <person name="Bowers A."/>
        </authorList>
    </citation>
    <scope>NUCLEOTIDE SEQUENCE [LARGE SCALE GENOMIC DNA]</scope>
    <source>
        <strain evidence="2 3">AFS022681</strain>
    </source>
</reference>
<comment type="caution">
    <text evidence="2">The sequence shown here is derived from an EMBL/GenBank/DDBJ whole genome shotgun (WGS) entry which is preliminary data.</text>
</comment>
<name>A0A2A8ZY16_BACCE</name>
<dbReference type="InterPro" id="IPR008993">
    <property type="entry name" value="TIMP-like_OB-fold"/>
</dbReference>